<reference evidence="2" key="1">
    <citation type="submission" date="2021-03" db="EMBL/GenBank/DDBJ databases">
        <title>Draft genome sequence of rust myrtle Austropuccinia psidii MF-1, a brazilian biotype.</title>
        <authorList>
            <person name="Quecine M.C."/>
            <person name="Pachon D.M.R."/>
            <person name="Bonatelli M.L."/>
            <person name="Correr F.H."/>
            <person name="Franceschini L.M."/>
            <person name="Leite T.F."/>
            <person name="Margarido G.R.A."/>
            <person name="Almeida C.A."/>
            <person name="Ferrarezi J.A."/>
            <person name="Labate C.A."/>
        </authorList>
    </citation>
    <scope>NUCLEOTIDE SEQUENCE</scope>
    <source>
        <strain evidence="2">MF-1</strain>
    </source>
</reference>
<gene>
    <name evidence="2" type="ORF">O181_002299</name>
</gene>
<evidence type="ECO:0000256" key="1">
    <source>
        <dbReference type="SAM" id="MobiDB-lite"/>
    </source>
</evidence>
<accession>A0A9Q3BC12</accession>
<dbReference type="Proteomes" id="UP000765509">
    <property type="component" value="Unassembled WGS sequence"/>
</dbReference>
<dbReference type="OrthoDB" id="2506934at2759"/>
<feature type="region of interest" description="Disordered" evidence="1">
    <location>
        <begin position="1"/>
        <end position="37"/>
    </location>
</feature>
<organism evidence="2 3">
    <name type="scientific">Austropuccinia psidii MF-1</name>
    <dbReference type="NCBI Taxonomy" id="1389203"/>
    <lineage>
        <taxon>Eukaryota</taxon>
        <taxon>Fungi</taxon>
        <taxon>Dikarya</taxon>
        <taxon>Basidiomycota</taxon>
        <taxon>Pucciniomycotina</taxon>
        <taxon>Pucciniomycetes</taxon>
        <taxon>Pucciniales</taxon>
        <taxon>Sphaerophragmiaceae</taxon>
        <taxon>Austropuccinia</taxon>
    </lineage>
</organism>
<evidence type="ECO:0000313" key="2">
    <source>
        <dbReference type="EMBL" id="MBW0462584.1"/>
    </source>
</evidence>
<keyword evidence="3" id="KW-1185">Reference proteome</keyword>
<evidence type="ECO:0000313" key="3">
    <source>
        <dbReference type="Proteomes" id="UP000765509"/>
    </source>
</evidence>
<protein>
    <submittedName>
        <fullName evidence="2">Uncharacterized protein</fullName>
    </submittedName>
</protein>
<proteinExistence type="predicted"/>
<dbReference type="AlphaFoldDB" id="A0A9Q3BC12"/>
<sequence length="149" mass="16826">MDKSGKPCQKKIKQDWTGSTKGLSDHPVGCHQLQNPNKKPHMAIGTLDKYVKNRQPKKPLCPESLKTALVYFVANSNLPLSISESRPFQALLELCHPGVQNILVRRTALTAHVLTFQRASLSPMHVEQLAWIKDWARTFGHLYSETDKI</sequence>
<dbReference type="EMBL" id="AVOT02000380">
    <property type="protein sequence ID" value="MBW0462584.1"/>
    <property type="molecule type" value="Genomic_DNA"/>
</dbReference>
<name>A0A9Q3BC12_9BASI</name>
<comment type="caution">
    <text evidence="2">The sequence shown here is derived from an EMBL/GenBank/DDBJ whole genome shotgun (WGS) entry which is preliminary data.</text>
</comment>